<protein>
    <submittedName>
        <fullName evidence="2">(diamondback moth) hypothetical protein</fullName>
    </submittedName>
</protein>
<name>A0A8S4D8Y0_PLUXY</name>
<evidence type="ECO:0000313" key="2">
    <source>
        <dbReference type="EMBL" id="CAG9094252.1"/>
    </source>
</evidence>
<sequence>MFDVVHVVMILYVCTVLPYAVIFRPGFFTWEPMVTTIAKIGLVLQIYIQLTTAIITKNTKLVTVKEIAEAKMATAGFYLDILSVFPLSIFCEFFDEDRQTVLVQLAQICPMLQFWHVWDYMNKWDQNFYSNLKLMCVVKYAITYVIFAYWSCCFLFLFACPRDICVSTSWMSQLMYLETKVLVISQAKHEHALAASMFLGTSVLTGAGQADVTPGRSDLPWESMRELFYFLSSNHVSSKIKSRVEKFFRAQWYYNSAVSNEEIFGDMSADIQQEVLYIEMVETLITCPLFQVFKNKLKWCQDNENQIKMDIIATSHENKDFSKFWKQTDRLSPRMSLPVTVDGISDGTDIANLFKSNFIVPPTQSVNYMTQQGDHPRDVAADTPHIQYTVKDVTSAIHCMKRGKSPGHDGLSVEHLKYAGVRTPAQSTHAFV</sequence>
<evidence type="ECO:0000256" key="1">
    <source>
        <dbReference type="SAM" id="Phobius"/>
    </source>
</evidence>
<dbReference type="PANTHER" id="PTHR47823">
    <property type="entry name" value="ION_TRANS DOMAIN-CONTAINING PROTEIN"/>
    <property type="match status" value="1"/>
</dbReference>
<evidence type="ECO:0000313" key="3">
    <source>
        <dbReference type="Proteomes" id="UP000653454"/>
    </source>
</evidence>
<feature type="transmembrane region" description="Helical" evidence="1">
    <location>
        <begin position="36"/>
        <end position="55"/>
    </location>
</feature>
<proteinExistence type="predicted"/>
<dbReference type="SUPFAM" id="SSF51206">
    <property type="entry name" value="cAMP-binding domain-like"/>
    <property type="match status" value="1"/>
</dbReference>
<gene>
    <name evidence="2" type="ORF">PLXY2_LOCUS1171</name>
</gene>
<keyword evidence="3" id="KW-1185">Reference proteome</keyword>
<feature type="transmembrane region" description="Helical" evidence="1">
    <location>
        <begin position="138"/>
        <end position="160"/>
    </location>
</feature>
<reference evidence="2" key="1">
    <citation type="submission" date="2020-11" db="EMBL/GenBank/DDBJ databases">
        <authorList>
            <person name="Whiteford S."/>
        </authorList>
    </citation>
    <scope>NUCLEOTIDE SEQUENCE</scope>
</reference>
<dbReference type="Gene3D" id="1.10.287.630">
    <property type="entry name" value="Helix hairpin bin"/>
    <property type="match status" value="1"/>
</dbReference>
<feature type="transmembrane region" description="Helical" evidence="1">
    <location>
        <begin position="6"/>
        <end position="24"/>
    </location>
</feature>
<keyword evidence="1" id="KW-1133">Transmembrane helix</keyword>
<organism evidence="2 3">
    <name type="scientific">Plutella xylostella</name>
    <name type="common">Diamondback moth</name>
    <name type="synonym">Plutella maculipennis</name>
    <dbReference type="NCBI Taxonomy" id="51655"/>
    <lineage>
        <taxon>Eukaryota</taxon>
        <taxon>Metazoa</taxon>
        <taxon>Ecdysozoa</taxon>
        <taxon>Arthropoda</taxon>
        <taxon>Hexapoda</taxon>
        <taxon>Insecta</taxon>
        <taxon>Pterygota</taxon>
        <taxon>Neoptera</taxon>
        <taxon>Endopterygota</taxon>
        <taxon>Lepidoptera</taxon>
        <taxon>Glossata</taxon>
        <taxon>Ditrysia</taxon>
        <taxon>Yponomeutoidea</taxon>
        <taxon>Plutellidae</taxon>
        <taxon>Plutella</taxon>
    </lineage>
</organism>
<dbReference type="AlphaFoldDB" id="A0A8S4D8Y0"/>
<dbReference type="PANTHER" id="PTHR47823:SF9">
    <property type="entry name" value="CHROMOSOME UNDETERMINED SCAFFOLD_10, WHOLE GENOME SHOTGUN SEQUENCE"/>
    <property type="match status" value="1"/>
</dbReference>
<dbReference type="EMBL" id="CAJHNJ030000003">
    <property type="protein sequence ID" value="CAG9094252.1"/>
    <property type="molecule type" value="Genomic_DNA"/>
</dbReference>
<keyword evidence="1" id="KW-0472">Membrane</keyword>
<dbReference type="InterPro" id="IPR018490">
    <property type="entry name" value="cNMP-bd_dom_sf"/>
</dbReference>
<keyword evidence="1" id="KW-0812">Transmembrane</keyword>
<accession>A0A8S4D8Y0</accession>
<comment type="caution">
    <text evidence="2">The sequence shown here is derived from an EMBL/GenBank/DDBJ whole genome shotgun (WGS) entry which is preliminary data.</text>
</comment>
<dbReference type="Proteomes" id="UP000653454">
    <property type="component" value="Unassembled WGS sequence"/>
</dbReference>